<reference evidence="2 3" key="1">
    <citation type="submission" date="2013-04" db="EMBL/GenBank/DDBJ databases">
        <title>The Genome Sequence of Treponema maltophilum ATCC 51939.</title>
        <authorList>
            <consortium name="The Broad Institute Genomics Platform"/>
            <person name="Earl A."/>
            <person name="Ward D."/>
            <person name="Feldgarden M."/>
            <person name="Gevers D."/>
            <person name="Leonetti C."/>
            <person name="Blanton J.M."/>
            <person name="Dewhirst F.E."/>
            <person name="Izard J."/>
            <person name="Walker B."/>
            <person name="Young S."/>
            <person name="Zeng Q."/>
            <person name="Gargeya S."/>
            <person name="Fitzgerald M."/>
            <person name="Haas B."/>
            <person name="Abouelleil A."/>
            <person name="Allen A.W."/>
            <person name="Alvarado L."/>
            <person name="Arachchi H.M."/>
            <person name="Berlin A.M."/>
            <person name="Chapman S.B."/>
            <person name="Gainer-Dewar J."/>
            <person name="Goldberg J."/>
            <person name="Griggs A."/>
            <person name="Gujja S."/>
            <person name="Hansen M."/>
            <person name="Howarth C."/>
            <person name="Imamovic A."/>
            <person name="Ireland A."/>
            <person name="Larimer J."/>
            <person name="McCowan C."/>
            <person name="Murphy C."/>
            <person name="Pearson M."/>
            <person name="Poon T.W."/>
            <person name="Priest M."/>
            <person name="Roberts A."/>
            <person name="Saif S."/>
            <person name="Shea T."/>
            <person name="Sisk P."/>
            <person name="Sykes S."/>
            <person name="Wortman J."/>
            <person name="Nusbaum C."/>
            <person name="Birren B."/>
        </authorList>
    </citation>
    <scope>NUCLEOTIDE SEQUENCE [LARGE SCALE GENOMIC DNA]</scope>
    <source>
        <strain evidence="2 3">ATCC 51939</strain>
    </source>
</reference>
<evidence type="ECO:0000313" key="2">
    <source>
        <dbReference type="EMBL" id="EPF31543.1"/>
    </source>
</evidence>
<keyword evidence="1" id="KW-0812">Transmembrane</keyword>
<dbReference type="EMBL" id="ATFF01000006">
    <property type="protein sequence ID" value="EPF31543.1"/>
    <property type="molecule type" value="Genomic_DNA"/>
</dbReference>
<feature type="transmembrane region" description="Helical" evidence="1">
    <location>
        <begin position="7"/>
        <end position="29"/>
    </location>
</feature>
<keyword evidence="1" id="KW-0472">Membrane</keyword>
<dbReference type="AlphaFoldDB" id="S3JZW7"/>
<proteinExistence type="predicted"/>
<organism evidence="2 3">
    <name type="scientific">Treponema maltophilum ATCC 51939</name>
    <dbReference type="NCBI Taxonomy" id="1125699"/>
    <lineage>
        <taxon>Bacteria</taxon>
        <taxon>Pseudomonadati</taxon>
        <taxon>Spirochaetota</taxon>
        <taxon>Spirochaetia</taxon>
        <taxon>Spirochaetales</taxon>
        <taxon>Treponemataceae</taxon>
        <taxon>Treponema</taxon>
    </lineage>
</organism>
<feature type="transmembrane region" description="Helical" evidence="1">
    <location>
        <begin position="73"/>
        <end position="95"/>
    </location>
</feature>
<gene>
    <name evidence="2" type="ORF">HMPREF9194_01894</name>
</gene>
<keyword evidence="3" id="KW-1185">Reference proteome</keyword>
<dbReference type="Proteomes" id="UP000014541">
    <property type="component" value="Unassembled WGS sequence"/>
</dbReference>
<accession>S3JZW7</accession>
<comment type="caution">
    <text evidence="2">The sequence shown here is derived from an EMBL/GenBank/DDBJ whole genome shotgun (WGS) entry which is preliminary data.</text>
</comment>
<evidence type="ECO:0000313" key="3">
    <source>
        <dbReference type="Proteomes" id="UP000014541"/>
    </source>
</evidence>
<dbReference type="STRING" id="1125699.HMPREF9194_01894"/>
<evidence type="ECO:0000256" key="1">
    <source>
        <dbReference type="SAM" id="Phobius"/>
    </source>
</evidence>
<dbReference type="HOGENOM" id="CLU_2371891_0_0_12"/>
<protein>
    <submittedName>
        <fullName evidence="2">Uncharacterized protein</fullName>
    </submittedName>
</protein>
<keyword evidence="1" id="KW-1133">Transmembrane helix</keyword>
<dbReference type="RefSeq" id="WP_016526152.1">
    <property type="nucleotide sequence ID" value="NZ_KE332518.1"/>
</dbReference>
<name>S3JZW7_TREMA</name>
<sequence>MKWVNKLALFCIVCAVTLFVGGVIFNHMIGGNADSGDHKEGLYMVYNKKQAEYTQVSKSVWYANYVYTQIEVFFIYLGLVSVGYFWTMYVSIPLAKKINILNRNR</sequence>
<dbReference type="PATRIC" id="fig|1125699.3.peg.1913"/>